<accession>A0ABT0IYL9</accession>
<name>A0ABT0IYL9_9MICO</name>
<reference evidence="2 3" key="1">
    <citation type="submission" date="2022-02" db="EMBL/GenBank/DDBJ databases">
        <title>The car tank lid bacteriome: a reservoir of bacteria with potential in bioremediation of fuel.</title>
        <authorList>
            <person name="Vidal-Verdu A."/>
            <person name="Gomez-Martinez D."/>
            <person name="Latorre-Perez A."/>
            <person name="Pereto J."/>
            <person name="Porcar M."/>
        </authorList>
    </citation>
    <scope>NUCLEOTIDE SEQUENCE [LARGE SCALE GENOMIC DNA]</scope>
    <source>
        <strain evidence="2 3">4D.3</strain>
    </source>
</reference>
<dbReference type="EMBL" id="JALQCY010000001">
    <property type="protein sequence ID" value="MCK9792353.1"/>
    <property type="molecule type" value="Genomic_DNA"/>
</dbReference>
<organism evidence="2 3">
    <name type="scientific">Isoptericola peretonis</name>
    <dbReference type="NCBI Taxonomy" id="2918523"/>
    <lineage>
        <taxon>Bacteria</taxon>
        <taxon>Bacillati</taxon>
        <taxon>Actinomycetota</taxon>
        <taxon>Actinomycetes</taxon>
        <taxon>Micrococcales</taxon>
        <taxon>Promicromonosporaceae</taxon>
        <taxon>Isoptericola</taxon>
    </lineage>
</organism>
<evidence type="ECO:0000313" key="3">
    <source>
        <dbReference type="Proteomes" id="UP001651050"/>
    </source>
</evidence>
<feature type="domain" description="T6SS Phospholipase effector Tle1-like catalytic" evidence="1">
    <location>
        <begin position="2"/>
        <end position="287"/>
    </location>
</feature>
<comment type="caution">
    <text evidence="2">The sequence shown here is derived from an EMBL/GenBank/DDBJ whole genome shotgun (WGS) entry which is preliminary data.</text>
</comment>
<dbReference type="InterPro" id="IPR018712">
    <property type="entry name" value="Tle1-like_cat"/>
</dbReference>
<proteinExistence type="predicted"/>
<gene>
    <name evidence="2" type="ORF">M1843_01160</name>
</gene>
<keyword evidence="3" id="KW-1185">Reference proteome</keyword>
<sequence>MKRLVLCCDGTWNHAVNAQVSNIEKLARAVLRSGGSAEPDVEQVVGYVAGVGARGYLVDQLLGGAFGYGFTRNVVDGYRFLAMNYEPGDEIVVLGYSRGAYTARSVVGMLSQVGLLTPQAQDAGLLCEAERVYRLKPPTARRVARAERTVARTRPGSWRRRRAEAVLGLGDEVRETKERFRSEHATTVPVHFLGVFDTVGALGVPGPSRRKNRFHDVTLSPVVRTARQALAIDERRLTFAPCLWTVPDDDPPERVQQVWFPGTHGDVGGGGARCGLSDVALQWMAAEMRAVGVQFDEHRLARQLTPRAELVLAQAPPWFFRVLNAVTRVRPRYEVVDGRTVFRRGLRVLALPAATGTTPGLTTGPASSDVASAWRDGVRLADTVLRHVLRDGYAALAPNLGWWMAEAGGVERLPVEQVDCARGDLRPLVVPQDDVIAPERGPRALPAGR</sequence>
<dbReference type="Pfam" id="PF09994">
    <property type="entry name" value="T6SS_Tle1-like_cat"/>
    <property type="match status" value="1"/>
</dbReference>
<dbReference type="PANTHER" id="PTHR33840:SF1">
    <property type="entry name" value="TLE1 PHOSPHOLIPASE DOMAIN-CONTAINING PROTEIN"/>
    <property type="match status" value="1"/>
</dbReference>
<evidence type="ECO:0000259" key="1">
    <source>
        <dbReference type="Pfam" id="PF09994"/>
    </source>
</evidence>
<dbReference type="PANTHER" id="PTHR33840">
    <property type="match status" value="1"/>
</dbReference>
<dbReference type="Proteomes" id="UP001651050">
    <property type="component" value="Unassembled WGS sequence"/>
</dbReference>
<protein>
    <submittedName>
        <fullName evidence="2">DUF2235 domain-containing protein</fullName>
    </submittedName>
</protein>
<dbReference type="RefSeq" id="WP_416342227.1">
    <property type="nucleotide sequence ID" value="NZ_JALQCY010000001.1"/>
</dbReference>
<evidence type="ECO:0000313" key="2">
    <source>
        <dbReference type="EMBL" id="MCK9792353.1"/>
    </source>
</evidence>